<accession>A0A8T1XY21</accession>
<comment type="caution">
    <text evidence="1">The sequence shown here is derived from an EMBL/GenBank/DDBJ whole genome shotgun (WGS) entry which is preliminary data.</text>
</comment>
<dbReference type="OrthoDB" id="1735186at2759"/>
<sequence>MDKEITEAQRIFSFLYCLLRPKIPSNLMVLAGKPQLEPEFLPLPSSQLYCCSASMAVSKVPNQTRTPFLFGSLISAAYLPHGLRLTPL</sequence>
<organism evidence="1 2">
    <name type="scientific">Arabidopsis suecica</name>
    <name type="common">Swedish thale-cress</name>
    <name type="synonym">Cardaminopsis suecica</name>
    <dbReference type="NCBI Taxonomy" id="45249"/>
    <lineage>
        <taxon>Eukaryota</taxon>
        <taxon>Viridiplantae</taxon>
        <taxon>Streptophyta</taxon>
        <taxon>Embryophyta</taxon>
        <taxon>Tracheophyta</taxon>
        <taxon>Spermatophyta</taxon>
        <taxon>Magnoliopsida</taxon>
        <taxon>eudicotyledons</taxon>
        <taxon>Gunneridae</taxon>
        <taxon>Pentapetalae</taxon>
        <taxon>rosids</taxon>
        <taxon>malvids</taxon>
        <taxon>Brassicales</taxon>
        <taxon>Brassicaceae</taxon>
        <taxon>Camelineae</taxon>
        <taxon>Arabidopsis</taxon>
    </lineage>
</organism>
<protein>
    <submittedName>
        <fullName evidence="1">Uncharacterized protein</fullName>
    </submittedName>
</protein>
<proteinExistence type="predicted"/>
<reference evidence="1 2" key="1">
    <citation type="submission" date="2020-12" db="EMBL/GenBank/DDBJ databases">
        <title>Concerted genomic and epigenomic changes stabilize Arabidopsis allopolyploids.</title>
        <authorList>
            <person name="Chen Z."/>
        </authorList>
    </citation>
    <scope>NUCLEOTIDE SEQUENCE [LARGE SCALE GENOMIC DNA]</scope>
    <source>
        <strain evidence="1">As9502</strain>
        <tissue evidence="1">Leaf</tissue>
    </source>
</reference>
<evidence type="ECO:0000313" key="1">
    <source>
        <dbReference type="EMBL" id="KAG7537467.1"/>
    </source>
</evidence>
<dbReference type="Proteomes" id="UP000694251">
    <property type="component" value="Chromosome 13"/>
</dbReference>
<keyword evidence="2" id="KW-1185">Reference proteome</keyword>
<dbReference type="AlphaFoldDB" id="A0A8T1XY21"/>
<evidence type="ECO:0000313" key="2">
    <source>
        <dbReference type="Proteomes" id="UP000694251"/>
    </source>
</evidence>
<dbReference type="EMBL" id="JAEFBJ010000013">
    <property type="protein sequence ID" value="KAG7537467.1"/>
    <property type="molecule type" value="Genomic_DNA"/>
</dbReference>
<name>A0A8T1XY21_ARASU</name>
<gene>
    <name evidence="1" type="ORF">ISN44_As13g013520</name>
</gene>